<feature type="compositionally biased region" description="Basic and acidic residues" evidence="1">
    <location>
        <begin position="287"/>
        <end position="296"/>
    </location>
</feature>
<comment type="caution">
    <text evidence="2">The sequence shown here is derived from an EMBL/GenBank/DDBJ whole genome shotgun (WGS) entry which is preliminary data.</text>
</comment>
<keyword evidence="3" id="KW-1185">Reference proteome</keyword>
<feature type="compositionally biased region" description="Low complexity" evidence="1">
    <location>
        <begin position="80"/>
        <end position="92"/>
    </location>
</feature>
<feature type="compositionally biased region" description="Low complexity" evidence="1">
    <location>
        <begin position="188"/>
        <end position="234"/>
    </location>
</feature>
<reference evidence="2" key="1">
    <citation type="submission" date="2021-02" db="EMBL/GenBank/DDBJ databases">
        <authorList>
            <person name="Dougan E. K."/>
            <person name="Rhodes N."/>
            <person name="Thang M."/>
            <person name="Chan C."/>
        </authorList>
    </citation>
    <scope>NUCLEOTIDE SEQUENCE</scope>
</reference>
<name>A0A813DFG2_POLGL</name>
<feature type="region of interest" description="Disordered" evidence="1">
    <location>
        <begin position="16"/>
        <end position="58"/>
    </location>
</feature>
<gene>
    <name evidence="2" type="ORF">PGLA1383_LOCUS3645</name>
</gene>
<protein>
    <submittedName>
        <fullName evidence="2">Uncharacterized protein</fullName>
    </submittedName>
</protein>
<feature type="compositionally biased region" description="Polar residues" evidence="1">
    <location>
        <begin position="241"/>
        <end position="256"/>
    </location>
</feature>
<accession>A0A813DFG2</accession>
<feature type="compositionally biased region" description="Polar residues" evidence="1">
    <location>
        <begin position="44"/>
        <end position="58"/>
    </location>
</feature>
<organism evidence="2 3">
    <name type="scientific">Polarella glacialis</name>
    <name type="common">Dinoflagellate</name>
    <dbReference type="NCBI Taxonomy" id="89957"/>
    <lineage>
        <taxon>Eukaryota</taxon>
        <taxon>Sar</taxon>
        <taxon>Alveolata</taxon>
        <taxon>Dinophyceae</taxon>
        <taxon>Suessiales</taxon>
        <taxon>Suessiaceae</taxon>
        <taxon>Polarella</taxon>
    </lineage>
</organism>
<evidence type="ECO:0000313" key="3">
    <source>
        <dbReference type="Proteomes" id="UP000654075"/>
    </source>
</evidence>
<sequence length="296" mass="30684">MRPWVSRPLLFALPAISRRWGGGGPGGGSRQSGGSRASADGVPTRSSSASENGHGTLQDQPILADFLAVGGAFEANPEEVASASASVRSLSAQKVATAGAQWGPQRSPVSEGGGTRGRSPSPSQLDSEQPARERRLVAAALQPATVLHQGPAPGSPSRLPLDAGSLRWRPRPLPALLAPGGRAAVAVPGLNQAAVGSQQHQQPHHQPQQHHQQQQPAADAGADGSQQQQQQSQGEELPVSQAANFSTQADQSSTTADKFRQPGTAYDEGKGFFPEKPAVDQASRASELAREIDDNG</sequence>
<dbReference type="AlphaFoldDB" id="A0A813DFG2"/>
<proteinExistence type="predicted"/>
<evidence type="ECO:0000256" key="1">
    <source>
        <dbReference type="SAM" id="MobiDB-lite"/>
    </source>
</evidence>
<feature type="compositionally biased region" description="Gly residues" evidence="1">
    <location>
        <begin position="20"/>
        <end position="31"/>
    </location>
</feature>
<dbReference type="Proteomes" id="UP000654075">
    <property type="component" value="Unassembled WGS sequence"/>
</dbReference>
<dbReference type="EMBL" id="CAJNNV010001290">
    <property type="protein sequence ID" value="CAE8584717.1"/>
    <property type="molecule type" value="Genomic_DNA"/>
</dbReference>
<feature type="region of interest" description="Disordered" evidence="1">
    <location>
        <begin position="188"/>
        <end position="296"/>
    </location>
</feature>
<feature type="region of interest" description="Disordered" evidence="1">
    <location>
        <begin position="78"/>
        <end position="176"/>
    </location>
</feature>
<evidence type="ECO:0000313" key="2">
    <source>
        <dbReference type="EMBL" id="CAE8584717.1"/>
    </source>
</evidence>